<feature type="transmembrane region" description="Helical" evidence="2">
    <location>
        <begin position="220"/>
        <end position="240"/>
    </location>
</feature>
<organism evidence="3">
    <name type="scientific">Paenibacillus sp. AN1007</name>
    <dbReference type="NCBI Taxonomy" id="3151385"/>
    <lineage>
        <taxon>Bacteria</taxon>
        <taxon>Bacillati</taxon>
        <taxon>Bacillota</taxon>
        <taxon>Bacilli</taxon>
        <taxon>Bacillales</taxon>
        <taxon>Paenibacillaceae</taxon>
        <taxon>Paenibacillus</taxon>
    </lineage>
</organism>
<proteinExistence type="predicted"/>
<accession>A0AAU8N9S6</accession>
<feature type="transmembrane region" description="Helical" evidence="2">
    <location>
        <begin position="272"/>
        <end position="289"/>
    </location>
</feature>
<feature type="compositionally biased region" description="Gly residues" evidence="1">
    <location>
        <begin position="484"/>
        <end position="495"/>
    </location>
</feature>
<reference evidence="3" key="1">
    <citation type="submission" date="2024-05" db="EMBL/GenBank/DDBJ databases">
        <title>Draft genome assemblies of 36 bacteria isolated from hibernating arctic ground squirrels.</title>
        <authorList>
            <person name="McKee H."/>
            <person name="Mullen L."/>
            <person name="Drown D.M."/>
            <person name="Duddleston K.N."/>
        </authorList>
    </citation>
    <scope>NUCLEOTIDE SEQUENCE</scope>
    <source>
        <strain evidence="3">AN1007</strain>
    </source>
</reference>
<name>A0AAU8N9S6_9BACL</name>
<protein>
    <recommendedName>
        <fullName evidence="4">DUF2207 domain-containing protein</fullName>
    </recommendedName>
</protein>
<dbReference type="RefSeq" id="WP_366290682.1">
    <property type="nucleotide sequence ID" value="NZ_CP159992.1"/>
</dbReference>
<evidence type="ECO:0000256" key="1">
    <source>
        <dbReference type="SAM" id="MobiDB-lite"/>
    </source>
</evidence>
<sequence length="495" mass="55694">MRNVLTEWHAASQIFPSFLIQRQQAPILQEEWLKQLEELVMWVLLGIVVIQLLLRVWVRLVKGPYTDEEVEQADPLLLAYLRSKGQLKLKDTQASLFHLTRQGILSMRIVKSKGRYRKDRGQSNASSAPNTTLEYSVQSAGAAGSPDEQHFMQWLFSQYGFGKQRLRLDALAGPSSEESERPEDMKYYRAKEKKQLEDIQSWKERVVETRSWEPLIRTPLLLRWLVYVMFPVMMLLTGIVCFAERVSVPGVIGLAVTAVIWLFVIRKIHVRLLYQIACVGLIISLSLAISGNSEYTSWLYTIIFMSLFVRLLLPAREVVPSFKDWEASMLRWRRRYKKGIPAGRLSDTAETLEQIIQTALVLGIGSRCVRKTDWSVLQQHPDPELRRLADREPARADSLPGSTALKQTPLLVLALHLRGIYRAMSAAEFPYDRYNYIFGTVFPGSGGSGGSPVYTDSYSGSGSKHSHDYDSSGSHHHGSDSGDSSGGGDSGGGGD</sequence>
<feature type="transmembrane region" description="Helical" evidence="2">
    <location>
        <begin position="39"/>
        <end position="58"/>
    </location>
</feature>
<feature type="transmembrane region" description="Helical" evidence="2">
    <location>
        <begin position="295"/>
        <end position="313"/>
    </location>
</feature>
<keyword evidence="2" id="KW-0472">Membrane</keyword>
<evidence type="ECO:0000313" key="3">
    <source>
        <dbReference type="EMBL" id="XCP93713.1"/>
    </source>
</evidence>
<feature type="transmembrane region" description="Helical" evidence="2">
    <location>
        <begin position="246"/>
        <end position="265"/>
    </location>
</feature>
<gene>
    <name evidence="3" type="ORF">ABXS70_21270</name>
</gene>
<evidence type="ECO:0008006" key="4">
    <source>
        <dbReference type="Google" id="ProtNLM"/>
    </source>
</evidence>
<feature type="region of interest" description="Disordered" evidence="1">
    <location>
        <begin position="453"/>
        <end position="495"/>
    </location>
</feature>
<dbReference type="AlphaFoldDB" id="A0AAU8N9S6"/>
<keyword evidence="2" id="KW-1133">Transmembrane helix</keyword>
<keyword evidence="2" id="KW-0812">Transmembrane</keyword>
<evidence type="ECO:0000256" key="2">
    <source>
        <dbReference type="SAM" id="Phobius"/>
    </source>
</evidence>
<dbReference type="EMBL" id="CP159992">
    <property type="protein sequence ID" value="XCP93713.1"/>
    <property type="molecule type" value="Genomic_DNA"/>
</dbReference>